<feature type="domain" description="CzcB-like C-terminal circularly permuted SH3-like" evidence="4">
    <location>
        <begin position="302"/>
        <end position="356"/>
    </location>
</feature>
<sequence length="372" mass="37543">MRRRPFIHSVPFVATAATLAALVLVATGAQAAPAASGPEVATVRVQAGGNGRSLDLDGTVEPVRQATVAAQVGGNVLALAVKAGDKVRSGQVLARIDERSAAAGLAQSDAAVTQADTMLRQARTELNRTRELRAQGYVSQAAQDNAETQVKAAEAALQQAQAGRSQAALARNFTTVTAPFDGLVLATHLDAGDLAAPGRPVLTVYAPGAVRAVVQVPASQAALARSAGKIEVQLPDGQWVTPARRVDLPTADPVAQTVEWRLDLSAADSARTLPGQAVRVRFGGATAGTPAAAGAKPAGASLAVPAGALLRRGELTAVYVAQGSQFVLRAVRAGSESGQGVEVLGGLRAGERVAADAVKAGLAGARPTGAAQ</sequence>
<gene>
    <name evidence="5" type="ORF">CATMQ487_47930</name>
</gene>
<evidence type="ECO:0000313" key="6">
    <source>
        <dbReference type="Proteomes" id="UP001057498"/>
    </source>
</evidence>
<feature type="chain" id="PRO_5045121893" evidence="2">
    <location>
        <begin position="32"/>
        <end position="372"/>
    </location>
</feature>
<dbReference type="Pfam" id="PF25975">
    <property type="entry name" value="CzcB_C"/>
    <property type="match status" value="1"/>
</dbReference>
<proteinExistence type="inferred from homology"/>
<feature type="signal peptide" evidence="2">
    <location>
        <begin position="1"/>
        <end position="31"/>
    </location>
</feature>
<feature type="domain" description="Multidrug resistance protein MdtA-like barrel-sandwich hybrid" evidence="3">
    <location>
        <begin position="64"/>
        <end position="199"/>
    </location>
</feature>
<dbReference type="EMBL" id="AP025730">
    <property type="protein sequence ID" value="BDI07823.1"/>
    <property type="molecule type" value="Genomic_DNA"/>
</dbReference>
<dbReference type="Gene3D" id="2.40.420.20">
    <property type="match status" value="1"/>
</dbReference>
<dbReference type="Gene3D" id="2.40.50.100">
    <property type="match status" value="1"/>
</dbReference>
<evidence type="ECO:0000313" key="5">
    <source>
        <dbReference type="EMBL" id="BDI07823.1"/>
    </source>
</evidence>
<dbReference type="InterPro" id="IPR006143">
    <property type="entry name" value="RND_pump_MFP"/>
</dbReference>
<evidence type="ECO:0000259" key="4">
    <source>
        <dbReference type="Pfam" id="PF25975"/>
    </source>
</evidence>
<keyword evidence="6" id="KW-1185">Reference proteome</keyword>
<dbReference type="Gene3D" id="2.40.30.170">
    <property type="match status" value="1"/>
</dbReference>
<dbReference type="RefSeq" id="WP_251970983.1">
    <property type="nucleotide sequence ID" value="NZ_AP025730.1"/>
</dbReference>
<accession>A0ABM7YT58</accession>
<evidence type="ECO:0000256" key="1">
    <source>
        <dbReference type="ARBA" id="ARBA00009477"/>
    </source>
</evidence>
<dbReference type="Gene3D" id="1.10.287.470">
    <property type="entry name" value="Helix hairpin bin"/>
    <property type="match status" value="1"/>
</dbReference>
<dbReference type="SUPFAM" id="SSF111369">
    <property type="entry name" value="HlyD-like secretion proteins"/>
    <property type="match status" value="1"/>
</dbReference>
<evidence type="ECO:0000259" key="3">
    <source>
        <dbReference type="Pfam" id="PF25917"/>
    </source>
</evidence>
<dbReference type="Pfam" id="PF25917">
    <property type="entry name" value="BSH_RND"/>
    <property type="match status" value="1"/>
</dbReference>
<keyword evidence="2" id="KW-0732">Signal</keyword>
<dbReference type="InterPro" id="IPR058625">
    <property type="entry name" value="MdtA-like_BSH"/>
</dbReference>
<evidence type="ECO:0000256" key="2">
    <source>
        <dbReference type="SAM" id="SignalP"/>
    </source>
</evidence>
<dbReference type="NCBIfam" id="TIGR01730">
    <property type="entry name" value="RND_mfp"/>
    <property type="match status" value="1"/>
</dbReference>
<dbReference type="PANTHER" id="PTHR30469">
    <property type="entry name" value="MULTIDRUG RESISTANCE PROTEIN MDTA"/>
    <property type="match status" value="1"/>
</dbReference>
<organism evidence="5 6">
    <name type="scientific">Sphaerotilus microaerophilus</name>
    <dbReference type="NCBI Taxonomy" id="2914710"/>
    <lineage>
        <taxon>Bacteria</taxon>
        <taxon>Pseudomonadati</taxon>
        <taxon>Pseudomonadota</taxon>
        <taxon>Betaproteobacteria</taxon>
        <taxon>Burkholderiales</taxon>
        <taxon>Sphaerotilaceae</taxon>
        <taxon>Sphaerotilus</taxon>
    </lineage>
</organism>
<dbReference type="InterPro" id="IPR058649">
    <property type="entry name" value="CzcB_C"/>
</dbReference>
<name>A0ABM7YT58_9BURK</name>
<protein>
    <submittedName>
        <fullName evidence="5">Hemolysin D</fullName>
    </submittedName>
</protein>
<reference evidence="5" key="1">
    <citation type="submission" date="2022-04" db="EMBL/GenBank/DDBJ databases">
        <title>Whole genome sequence of Sphaerotilus sp. FB-5.</title>
        <authorList>
            <person name="Takeda M."/>
            <person name="Narihara S."/>
            <person name="Akimoto M."/>
            <person name="Akimoto R."/>
            <person name="Nishiyashiki S."/>
            <person name="Murakami T."/>
        </authorList>
    </citation>
    <scope>NUCLEOTIDE SEQUENCE</scope>
    <source>
        <strain evidence="5">FB-5</strain>
    </source>
</reference>
<dbReference type="PANTHER" id="PTHR30469:SF18">
    <property type="entry name" value="RESISTANCE-NODULATION-CELL DIVISION (RND) EFFLUX MEMBRANE FUSION PROTEIN-RELATED"/>
    <property type="match status" value="1"/>
</dbReference>
<dbReference type="Proteomes" id="UP001057498">
    <property type="component" value="Chromosome"/>
</dbReference>
<comment type="similarity">
    <text evidence="1">Belongs to the membrane fusion protein (MFP) (TC 8.A.1) family.</text>
</comment>